<sequence>MAKDPLLPKIPHSLQLGEIDYLKDEQHLFQLELKDENWVGLDTSQVYFQQTLLNKCLFSGSHFTRFECMDVIFNHCDLSNVEWIGGSFHRIIFKNCKLTGCNFAESTLRDCQFIDCMMDYCSFNYTTMKSVSFQENSLKDSEFSEVTWQHLFFYKNKLTGSTWFQTKLAGLNFSTCTFEQIILSKELLRGLTVNQEQAITIALGFGLLLDEPLSE</sequence>
<dbReference type="Gene3D" id="2.160.20.80">
    <property type="entry name" value="E3 ubiquitin-protein ligase SopA"/>
    <property type="match status" value="1"/>
</dbReference>
<reference evidence="1 2" key="1">
    <citation type="submission" date="2017-05" db="EMBL/GenBank/DDBJ databases">
        <title>Vagococcus spp. assemblies.</title>
        <authorList>
            <person name="Gulvik C.A."/>
        </authorList>
    </citation>
    <scope>NUCLEOTIDE SEQUENCE [LARGE SCALE GENOMIC DNA]</scope>
    <source>
        <strain evidence="1 2">DSM 24756</strain>
    </source>
</reference>
<dbReference type="Pfam" id="PF13599">
    <property type="entry name" value="Pentapeptide_4"/>
    <property type="match status" value="1"/>
</dbReference>
<evidence type="ECO:0000313" key="2">
    <source>
        <dbReference type="Proteomes" id="UP000288669"/>
    </source>
</evidence>
<dbReference type="PANTHER" id="PTHR42999:SF1">
    <property type="entry name" value="PENTAPEPTIDE REPEAT-CONTAINING PROTEIN"/>
    <property type="match status" value="1"/>
</dbReference>
<dbReference type="Proteomes" id="UP000288669">
    <property type="component" value="Unassembled WGS sequence"/>
</dbReference>
<keyword evidence="2" id="KW-1185">Reference proteome</keyword>
<dbReference type="PANTHER" id="PTHR42999">
    <property type="entry name" value="ANTIBIOTIC RESISTANCE PROTEIN MCBG"/>
    <property type="match status" value="1"/>
</dbReference>
<dbReference type="InterPro" id="IPR052949">
    <property type="entry name" value="PA_immunity-related"/>
</dbReference>
<dbReference type="AlphaFoldDB" id="A0A430AFN9"/>
<organism evidence="1 2">
    <name type="scientific">Vagococcus entomophilus</name>
    <dbReference type="NCBI Taxonomy" id="1160095"/>
    <lineage>
        <taxon>Bacteria</taxon>
        <taxon>Bacillati</taxon>
        <taxon>Bacillota</taxon>
        <taxon>Bacilli</taxon>
        <taxon>Lactobacillales</taxon>
        <taxon>Enterococcaceae</taxon>
        <taxon>Vagococcus</taxon>
    </lineage>
</organism>
<evidence type="ECO:0000313" key="1">
    <source>
        <dbReference type="EMBL" id="RSU06542.1"/>
    </source>
</evidence>
<protein>
    <recommendedName>
        <fullName evidence="3">Quinolone resistance protein</fullName>
    </recommendedName>
</protein>
<name>A0A430AFN9_9ENTE</name>
<comment type="caution">
    <text evidence="1">The sequence shown here is derived from an EMBL/GenBank/DDBJ whole genome shotgun (WGS) entry which is preliminary data.</text>
</comment>
<accession>A0A430AFN9</accession>
<dbReference type="SUPFAM" id="SSF141571">
    <property type="entry name" value="Pentapeptide repeat-like"/>
    <property type="match status" value="1"/>
</dbReference>
<proteinExistence type="predicted"/>
<evidence type="ECO:0008006" key="3">
    <source>
        <dbReference type="Google" id="ProtNLM"/>
    </source>
</evidence>
<dbReference type="OrthoDB" id="9798656at2"/>
<dbReference type="InterPro" id="IPR001646">
    <property type="entry name" value="5peptide_repeat"/>
</dbReference>
<dbReference type="EMBL" id="NGJZ01000003">
    <property type="protein sequence ID" value="RSU06542.1"/>
    <property type="molecule type" value="Genomic_DNA"/>
</dbReference>
<dbReference type="RefSeq" id="WP_126826033.1">
    <property type="nucleotide sequence ID" value="NZ_JBHLWU010000001.1"/>
</dbReference>
<gene>
    <name evidence="1" type="ORF">CBF30_09855</name>
</gene>